<reference evidence="3" key="1">
    <citation type="submission" date="2022-11" db="UniProtKB">
        <authorList>
            <consortium name="WormBaseParasite"/>
        </authorList>
    </citation>
    <scope>IDENTIFICATION</scope>
</reference>
<dbReference type="AlphaFoldDB" id="A0A914UK83"/>
<evidence type="ECO:0000313" key="3">
    <source>
        <dbReference type="WBParaSite" id="PSAMB.scaffold1073size36369.g10776.t1"/>
    </source>
</evidence>
<evidence type="ECO:0000256" key="1">
    <source>
        <dbReference type="SAM" id="MobiDB-lite"/>
    </source>
</evidence>
<dbReference type="WBParaSite" id="PSAMB.scaffold1073size36369.g10776.t1">
    <property type="protein sequence ID" value="PSAMB.scaffold1073size36369.g10776.t1"/>
    <property type="gene ID" value="PSAMB.scaffold1073size36369.g10776"/>
</dbReference>
<keyword evidence="2" id="KW-1185">Reference proteome</keyword>
<proteinExistence type="predicted"/>
<feature type="region of interest" description="Disordered" evidence="1">
    <location>
        <begin position="1"/>
        <end position="24"/>
    </location>
</feature>
<accession>A0A914UK83</accession>
<protein>
    <submittedName>
        <fullName evidence="3">Uncharacterized protein</fullName>
    </submittedName>
</protein>
<sequence>MDRQKRREMAATTMRMRSGPAGLATNTAIRIGPLRVPSSSASQLGGVAVGRERGRCNEARSGLPCAHRFSRRDPAVPRPPTRPSGCRRR</sequence>
<organism evidence="2 3">
    <name type="scientific">Plectus sambesii</name>
    <dbReference type="NCBI Taxonomy" id="2011161"/>
    <lineage>
        <taxon>Eukaryota</taxon>
        <taxon>Metazoa</taxon>
        <taxon>Ecdysozoa</taxon>
        <taxon>Nematoda</taxon>
        <taxon>Chromadorea</taxon>
        <taxon>Plectida</taxon>
        <taxon>Plectina</taxon>
        <taxon>Plectoidea</taxon>
        <taxon>Plectidae</taxon>
        <taxon>Plectus</taxon>
    </lineage>
</organism>
<evidence type="ECO:0000313" key="2">
    <source>
        <dbReference type="Proteomes" id="UP000887566"/>
    </source>
</evidence>
<dbReference type="Proteomes" id="UP000887566">
    <property type="component" value="Unplaced"/>
</dbReference>
<feature type="region of interest" description="Disordered" evidence="1">
    <location>
        <begin position="68"/>
        <end position="89"/>
    </location>
</feature>
<name>A0A914UK83_9BILA</name>